<dbReference type="CDD" id="cd06261">
    <property type="entry name" value="TM_PBP2"/>
    <property type="match status" value="1"/>
</dbReference>
<keyword evidence="7 8" id="KW-0472">Membrane</keyword>
<proteinExistence type="predicted"/>
<keyword evidence="6 8" id="KW-1133">Transmembrane helix</keyword>
<keyword evidence="11" id="KW-1185">Reference proteome</keyword>
<evidence type="ECO:0000256" key="7">
    <source>
        <dbReference type="ARBA" id="ARBA00023136"/>
    </source>
</evidence>
<dbReference type="EMBL" id="BAAARE010000039">
    <property type="protein sequence ID" value="GAA2502587.1"/>
    <property type="molecule type" value="Genomic_DNA"/>
</dbReference>
<reference evidence="11" key="1">
    <citation type="journal article" date="2019" name="Int. J. Syst. Evol. Microbiol.">
        <title>The Global Catalogue of Microorganisms (GCM) 10K type strain sequencing project: providing services to taxonomists for standard genome sequencing and annotation.</title>
        <authorList>
            <consortium name="The Broad Institute Genomics Platform"/>
            <consortium name="The Broad Institute Genome Sequencing Center for Infectious Disease"/>
            <person name="Wu L."/>
            <person name="Ma J."/>
        </authorList>
    </citation>
    <scope>NUCLEOTIDE SEQUENCE [LARGE SCALE GENOMIC DNA]</scope>
    <source>
        <strain evidence="11">JCM 16259</strain>
    </source>
</reference>
<feature type="transmembrane region" description="Helical" evidence="8">
    <location>
        <begin position="244"/>
        <end position="265"/>
    </location>
</feature>
<evidence type="ECO:0000256" key="4">
    <source>
        <dbReference type="ARBA" id="ARBA00022519"/>
    </source>
</evidence>
<dbReference type="PANTHER" id="PTHR43357">
    <property type="entry name" value="INNER MEMBRANE ABC TRANSPORTER PERMEASE PROTEIN YDCV"/>
    <property type="match status" value="1"/>
</dbReference>
<evidence type="ECO:0000313" key="11">
    <source>
        <dbReference type="Proteomes" id="UP001500730"/>
    </source>
</evidence>
<evidence type="ECO:0000256" key="3">
    <source>
        <dbReference type="ARBA" id="ARBA00022475"/>
    </source>
</evidence>
<gene>
    <name evidence="10" type="ORF">GCM10009858_45920</name>
</gene>
<evidence type="ECO:0000256" key="2">
    <source>
        <dbReference type="ARBA" id="ARBA00022448"/>
    </source>
</evidence>
<evidence type="ECO:0000256" key="8">
    <source>
        <dbReference type="SAM" id="Phobius"/>
    </source>
</evidence>
<dbReference type="InterPro" id="IPR035906">
    <property type="entry name" value="MetI-like_sf"/>
</dbReference>
<feature type="transmembrane region" description="Helical" evidence="8">
    <location>
        <begin position="58"/>
        <end position="80"/>
    </location>
</feature>
<evidence type="ECO:0000256" key="1">
    <source>
        <dbReference type="ARBA" id="ARBA00004429"/>
    </source>
</evidence>
<dbReference type="InterPro" id="IPR000515">
    <property type="entry name" value="MetI-like"/>
</dbReference>
<feature type="transmembrane region" description="Helical" evidence="8">
    <location>
        <begin position="186"/>
        <end position="206"/>
    </location>
</feature>
<evidence type="ECO:0000313" key="10">
    <source>
        <dbReference type="EMBL" id="GAA2502587.1"/>
    </source>
</evidence>
<dbReference type="SUPFAM" id="SSF161098">
    <property type="entry name" value="MetI-like"/>
    <property type="match status" value="1"/>
</dbReference>
<keyword evidence="3" id="KW-1003">Cell membrane</keyword>
<evidence type="ECO:0000256" key="5">
    <source>
        <dbReference type="ARBA" id="ARBA00022692"/>
    </source>
</evidence>
<dbReference type="Gene3D" id="1.10.3720.10">
    <property type="entry name" value="MetI-like"/>
    <property type="match status" value="1"/>
</dbReference>
<dbReference type="Proteomes" id="UP001500730">
    <property type="component" value="Unassembled WGS sequence"/>
</dbReference>
<organism evidence="10 11">
    <name type="scientific">Terrabacter carboxydivorans</name>
    <dbReference type="NCBI Taxonomy" id="619730"/>
    <lineage>
        <taxon>Bacteria</taxon>
        <taxon>Bacillati</taxon>
        <taxon>Actinomycetota</taxon>
        <taxon>Actinomycetes</taxon>
        <taxon>Micrococcales</taxon>
        <taxon>Intrasporangiaceae</taxon>
        <taxon>Terrabacter</taxon>
    </lineage>
</organism>
<sequence>MTLVGPAAVLVAAVVGTGLLALVLTATGLMPLAGQPRFSLDAFTSQAPDLLTSARESLLISMSATTISAAVGLAVALLLVRADRLTRWLTAAAAAPVPVAHIVGAASFALLLSDSGIARRAWGSVTTPWPELVGGPWPVAIVAEFAWKESAFVALVITASVAPRLQEYLEAASMLGAGAGARLRHVTLPLAAPALYGTGVIVFLYTLGSYEVAWVLGAAYPESLPVMAYRLFGSIDVTTRPQAAAVALTTTLMALGAAAASAPLIRRVSAR</sequence>
<keyword evidence="4" id="KW-0997">Cell inner membrane</keyword>
<comment type="subcellular location">
    <subcellularLocation>
        <location evidence="1">Cell inner membrane</location>
        <topology evidence="1">Multi-pass membrane protein</topology>
    </subcellularLocation>
</comment>
<name>A0ABP5ZXJ4_9MICO</name>
<protein>
    <submittedName>
        <fullName evidence="10">ABC transporter permease subunit</fullName>
    </submittedName>
</protein>
<accession>A0ABP5ZXJ4</accession>
<comment type="caution">
    <text evidence="10">The sequence shown here is derived from an EMBL/GenBank/DDBJ whole genome shotgun (WGS) entry which is preliminary data.</text>
</comment>
<dbReference type="PROSITE" id="PS50928">
    <property type="entry name" value="ABC_TM1"/>
    <property type="match status" value="1"/>
</dbReference>
<evidence type="ECO:0000256" key="6">
    <source>
        <dbReference type="ARBA" id="ARBA00022989"/>
    </source>
</evidence>
<keyword evidence="2" id="KW-0813">Transport</keyword>
<dbReference type="PANTHER" id="PTHR43357:SF4">
    <property type="entry name" value="INNER MEMBRANE ABC TRANSPORTER PERMEASE PROTEIN YDCV"/>
    <property type="match status" value="1"/>
</dbReference>
<keyword evidence="5 8" id="KW-0812">Transmembrane</keyword>
<feature type="domain" description="ABC transmembrane type-1" evidence="9">
    <location>
        <begin position="54"/>
        <end position="261"/>
    </location>
</feature>
<evidence type="ECO:0000259" key="9">
    <source>
        <dbReference type="PROSITE" id="PS50928"/>
    </source>
</evidence>